<dbReference type="EMBL" id="JBAMIC010000019">
    <property type="protein sequence ID" value="KAK7093277.1"/>
    <property type="molecule type" value="Genomic_DNA"/>
</dbReference>
<dbReference type="Pfam" id="PF21294">
    <property type="entry name" value="Polysacc_lyase_14"/>
    <property type="match status" value="1"/>
</dbReference>
<dbReference type="EMBL" id="JBAMIC010000019">
    <property type="protein sequence ID" value="KAK7093276.1"/>
    <property type="molecule type" value="Genomic_DNA"/>
</dbReference>
<name>A0AAN9AU77_9CAEN</name>
<dbReference type="PANTHER" id="PTHR40124:SF1">
    <property type="entry name" value="DISAGGREGATASE RELATED REPEAT PROTEIN"/>
    <property type="match status" value="1"/>
</dbReference>
<evidence type="ECO:0000259" key="2">
    <source>
        <dbReference type="Pfam" id="PF21294"/>
    </source>
</evidence>
<dbReference type="Gene3D" id="2.60.120.200">
    <property type="match status" value="1"/>
</dbReference>
<dbReference type="AlphaFoldDB" id="A0AAN9AU77"/>
<sequence>MLAPFTFVVAMATMATALDIPISRQFHGGFQSEFCYTLPHFVAGWTAHLVFDHSLASLDVSTAEIVKTLNGGKDYVIQNKHYNSNFEAGEKLCLKLTAHTNSGDQPKGYFYIEGIDHPIDEHGHTHPIPKTTVDPQLAHVHPLWVLKNIPNSATDPLSAFHPQKSGGFDEGSLGIANDPSGHAGKVLRVFYAKGSYVRVHTHRGAQFYAHPVDPRTSMTLSYDIYFSKGFDFVKGGKLPGLYGGATNCSGGRHSDSCFSARLMWRENGDGEVYGYIPEHQAPGFCDKPDNICNPVYGSSIARGSWRFKTGVWQNIAVHITLNTPGQLNGKVKIWHDGQPKLSLNNLNFRSNNDLKIEGLFFSTFFGGSDTSWAAGGDCYTYYKNFVLSAADDNPAIIG</sequence>
<protein>
    <recommendedName>
        <fullName evidence="2">Polysaccharide lyase 14 domain-containing protein</fullName>
    </recommendedName>
</protein>
<reference evidence="3 4" key="1">
    <citation type="submission" date="2024-02" db="EMBL/GenBank/DDBJ databases">
        <title>Chromosome-scale genome assembly of the rough periwinkle Littorina saxatilis.</title>
        <authorList>
            <person name="De Jode A."/>
            <person name="Faria R."/>
            <person name="Formenti G."/>
            <person name="Sims Y."/>
            <person name="Smith T.P."/>
            <person name="Tracey A."/>
            <person name="Wood J.M.D."/>
            <person name="Zagrodzka Z.B."/>
            <person name="Johannesson K."/>
            <person name="Butlin R.K."/>
            <person name="Leder E.H."/>
        </authorList>
    </citation>
    <scope>NUCLEOTIDE SEQUENCE [LARGE SCALE GENOMIC DNA]</scope>
    <source>
        <strain evidence="3">Snail1</strain>
        <tissue evidence="3">Muscle</tissue>
    </source>
</reference>
<feature type="domain" description="Polysaccharide lyase 14" evidence="2">
    <location>
        <begin position="183"/>
        <end position="385"/>
    </location>
</feature>
<evidence type="ECO:0000256" key="1">
    <source>
        <dbReference type="SAM" id="SignalP"/>
    </source>
</evidence>
<feature type="signal peptide" evidence="1">
    <location>
        <begin position="1"/>
        <end position="17"/>
    </location>
</feature>
<organism evidence="3 4">
    <name type="scientific">Littorina saxatilis</name>
    <dbReference type="NCBI Taxonomy" id="31220"/>
    <lineage>
        <taxon>Eukaryota</taxon>
        <taxon>Metazoa</taxon>
        <taxon>Spiralia</taxon>
        <taxon>Lophotrochozoa</taxon>
        <taxon>Mollusca</taxon>
        <taxon>Gastropoda</taxon>
        <taxon>Caenogastropoda</taxon>
        <taxon>Littorinimorpha</taxon>
        <taxon>Littorinoidea</taxon>
        <taxon>Littorinidae</taxon>
        <taxon>Littorina</taxon>
    </lineage>
</organism>
<keyword evidence="1" id="KW-0732">Signal</keyword>
<keyword evidence="4" id="KW-1185">Reference proteome</keyword>
<evidence type="ECO:0000313" key="3">
    <source>
        <dbReference type="EMBL" id="KAK7093277.1"/>
    </source>
</evidence>
<evidence type="ECO:0000313" key="4">
    <source>
        <dbReference type="Proteomes" id="UP001374579"/>
    </source>
</evidence>
<dbReference type="InterPro" id="IPR048958">
    <property type="entry name" value="Polysacc_lyase_14"/>
</dbReference>
<proteinExistence type="predicted"/>
<feature type="chain" id="PRO_5044710993" description="Polysaccharide lyase 14 domain-containing protein" evidence="1">
    <location>
        <begin position="18"/>
        <end position="398"/>
    </location>
</feature>
<dbReference type="Proteomes" id="UP001374579">
    <property type="component" value="Unassembled WGS sequence"/>
</dbReference>
<dbReference type="EMBL" id="JBAMIC010000019">
    <property type="protein sequence ID" value="KAK7093274.1"/>
    <property type="molecule type" value="Genomic_DNA"/>
</dbReference>
<dbReference type="PANTHER" id="PTHR40124">
    <property type="match status" value="1"/>
</dbReference>
<comment type="caution">
    <text evidence="3">The sequence shown here is derived from an EMBL/GenBank/DDBJ whole genome shotgun (WGS) entry which is preliminary data.</text>
</comment>
<accession>A0AAN9AU77</accession>
<dbReference type="EMBL" id="JBAMIC010000019">
    <property type="protein sequence ID" value="KAK7093275.1"/>
    <property type="molecule type" value="Genomic_DNA"/>
</dbReference>
<gene>
    <name evidence="3" type="ORF">V1264_007059</name>
</gene>